<feature type="domain" description="Major capsid protein N-terminal" evidence="1">
    <location>
        <begin position="1"/>
        <end position="49"/>
    </location>
</feature>
<evidence type="ECO:0000313" key="2">
    <source>
        <dbReference type="EMBL" id="QHT24545.1"/>
    </source>
</evidence>
<dbReference type="InterPro" id="IPR016112">
    <property type="entry name" value="VP_dsDNA_II"/>
</dbReference>
<sequence>MIKSVEISIGGRVIDRQYADWINVWSQLTENSTKQPILNIIYNKKYSSTFDLKYVINVFSNSDADLHPDNN</sequence>
<reference evidence="2" key="1">
    <citation type="journal article" date="2020" name="Nature">
        <title>Giant virus diversity and host interactions through global metagenomics.</title>
        <authorList>
            <person name="Schulz F."/>
            <person name="Roux S."/>
            <person name="Paez-Espino D."/>
            <person name="Jungbluth S."/>
            <person name="Walsh D.A."/>
            <person name="Denef V.J."/>
            <person name="McMahon K.D."/>
            <person name="Konstantinidis K.T."/>
            <person name="Eloe-Fadrosh E.A."/>
            <person name="Kyrpides N.C."/>
            <person name="Woyke T."/>
        </authorList>
    </citation>
    <scope>NUCLEOTIDE SEQUENCE</scope>
    <source>
        <strain evidence="2">GVMAG-M-3300023179-150</strain>
    </source>
</reference>
<dbReference type="AlphaFoldDB" id="A0A6C0EAY7"/>
<proteinExistence type="predicted"/>
<dbReference type="Pfam" id="PF16903">
    <property type="entry name" value="Capsid_N"/>
    <property type="match status" value="1"/>
</dbReference>
<evidence type="ECO:0000259" key="1">
    <source>
        <dbReference type="Pfam" id="PF16903"/>
    </source>
</evidence>
<accession>A0A6C0EAY7</accession>
<dbReference type="Gene3D" id="2.70.9.10">
    <property type="entry name" value="Adenovirus Type 2 Hexon, domain 4"/>
    <property type="match status" value="1"/>
</dbReference>
<dbReference type="SUPFAM" id="SSF49749">
    <property type="entry name" value="Group II dsDNA viruses VP"/>
    <property type="match status" value="1"/>
</dbReference>
<organism evidence="2">
    <name type="scientific">viral metagenome</name>
    <dbReference type="NCBI Taxonomy" id="1070528"/>
    <lineage>
        <taxon>unclassified sequences</taxon>
        <taxon>metagenomes</taxon>
        <taxon>organismal metagenomes</taxon>
    </lineage>
</organism>
<dbReference type="InterPro" id="IPR031654">
    <property type="entry name" value="Capsid_N"/>
</dbReference>
<protein>
    <recommendedName>
        <fullName evidence="1">Major capsid protein N-terminal domain-containing protein</fullName>
    </recommendedName>
</protein>
<name>A0A6C0EAY7_9ZZZZ</name>
<dbReference type="EMBL" id="MN739746">
    <property type="protein sequence ID" value="QHT24545.1"/>
    <property type="molecule type" value="Genomic_DNA"/>
</dbReference>